<dbReference type="GO" id="GO:0016705">
    <property type="term" value="F:oxidoreductase activity, acting on paired donors, with incorporation or reduction of molecular oxygen"/>
    <property type="evidence" value="ECO:0007669"/>
    <property type="project" value="InterPro"/>
</dbReference>
<keyword evidence="7 9" id="KW-0503">Monooxygenase</keyword>
<evidence type="ECO:0000256" key="6">
    <source>
        <dbReference type="ARBA" id="ARBA00023004"/>
    </source>
</evidence>
<evidence type="ECO:0000313" key="11">
    <source>
        <dbReference type="Proteomes" id="UP000214365"/>
    </source>
</evidence>
<proteinExistence type="inferred from homology"/>
<dbReference type="AlphaFoldDB" id="A0A225ARK9"/>
<dbReference type="PRINTS" id="PR00463">
    <property type="entry name" value="EP450I"/>
</dbReference>
<dbReference type="Pfam" id="PF00067">
    <property type="entry name" value="p450"/>
    <property type="match status" value="1"/>
</dbReference>
<dbReference type="PROSITE" id="PS00086">
    <property type="entry name" value="CYTOCHROME_P450"/>
    <property type="match status" value="1"/>
</dbReference>
<comment type="cofactor">
    <cofactor evidence="1 8">
        <name>heme</name>
        <dbReference type="ChEBI" id="CHEBI:30413"/>
    </cofactor>
</comment>
<dbReference type="RefSeq" id="XP_020117707.1">
    <property type="nucleotide sequence ID" value="XM_020262198.1"/>
</dbReference>
<feature type="binding site" description="axial binding residue" evidence="8">
    <location>
        <position position="326"/>
    </location>
    <ligand>
        <name>heme</name>
        <dbReference type="ChEBI" id="CHEBI:30413"/>
    </ligand>
    <ligandPart>
        <name>Fe</name>
        <dbReference type="ChEBI" id="CHEBI:18248"/>
    </ligandPart>
</feature>
<dbReference type="STRING" id="1441469.A0A225ARK9"/>
<keyword evidence="5 9" id="KW-0560">Oxidoreductase</keyword>
<reference evidence="10 11" key="1">
    <citation type="submission" date="2015-06" db="EMBL/GenBank/DDBJ databases">
        <title>Talaromyces atroroseus IBT 11181 draft genome.</title>
        <authorList>
            <person name="Rasmussen K.B."/>
            <person name="Rasmussen S."/>
            <person name="Petersen B."/>
            <person name="Sicheritz-Ponten T."/>
            <person name="Mortensen U.H."/>
            <person name="Thrane U."/>
        </authorList>
    </citation>
    <scope>NUCLEOTIDE SEQUENCE [LARGE SCALE GENOMIC DNA]</scope>
    <source>
        <strain evidence="10 11">IBT 11181</strain>
    </source>
</reference>
<comment type="caution">
    <text evidence="10">The sequence shown here is derived from an EMBL/GenBank/DDBJ whole genome shotgun (WGS) entry which is preliminary data.</text>
</comment>
<evidence type="ECO:0000313" key="10">
    <source>
        <dbReference type="EMBL" id="OKL57586.1"/>
    </source>
</evidence>
<dbReference type="PANTHER" id="PTHR24305">
    <property type="entry name" value="CYTOCHROME P450"/>
    <property type="match status" value="1"/>
</dbReference>
<dbReference type="SUPFAM" id="SSF48264">
    <property type="entry name" value="Cytochrome P450"/>
    <property type="match status" value="1"/>
</dbReference>
<evidence type="ECO:0008006" key="12">
    <source>
        <dbReference type="Google" id="ProtNLM"/>
    </source>
</evidence>
<evidence type="ECO:0000256" key="2">
    <source>
        <dbReference type="ARBA" id="ARBA00010617"/>
    </source>
</evidence>
<dbReference type="PANTHER" id="PTHR24305:SF210">
    <property type="entry name" value="CYTOCHROME P450 MONOOXYGENASE ASQL-RELATED"/>
    <property type="match status" value="1"/>
</dbReference>
<dbReference type="InterPro" id="IPR050121">
    <property type="entry name" value="Cytochrome_P450_monoxygenase"/>
</dbReference>
<protein>
    <recommendedName>
        <fullName evidence="12">Isotrichodermin C-15 hydroxylase</fullName>
    </recommendedName>
</protein>
<comment type="similarity">
    <text evidence="2 9">Belongs to the cytochrome P450 family.</text>
</comment>
<evidence type="ECO:0000256" key="9">
    <source>
        <dbReference type="RuleBase" id="RU000461"/>
    </source>
</evidence>
<evidence type="ECO:0000256" key="8">
    <source>
        <dbReference type="PIRSR" id="PIRSR602401-1"/>
    </source>
</evidence>
<gene>
    <name evidence="10" type="ORF">UA08_07275</name>
</gene>
<sequence length="385" mass="43982">MHRKYGPLVRIAPDELSIMTDGEDWKLIYGTRPGHGQKQKDARFYQAAIDDYPNIILSNDVNHARMRRLLSHAFSESSLRGQGPIIGSYVNLLIQRLHDVAQNGARSVDLVPWFNYTTFDIIGDLAFGEPFNCLQGSRFIKEKIAARMKRQNDRPDFFAKILKDSSSTKDFFQRELEANAEVLIVAGSETTATLLSGAVYLLLKNPDALTKLKTEVRDAFKSEEKITLESCNRLAYPRAVLTESLRMYPPVPIGLPRIIDAQGEVVAGDWLPGGTIVSIPHFANYHSETNFRHADKFIPERHLDDPRFISDRKEVLQPFSFGPRNCIGRNLANIEMRLILCKVVFNFDMELAEPQIDWMDQNAYAFWEKQPLMVRLLPRNQTINK</sequence>
<dbReference type="InterPro" id="IPR036396">
    <property type="entry name" value="Cyt_P450_sf"/>
</dbReference>
<dbReference type="InterPro" id="IPR001128">
    <property type="entry name" value="Cyt_P450"/>
</dbReference>
<evidence type="ECO:0000256" key="5">
    <source>
        <dbReference type="ARBA" id="ARBA00023002"/>
    </source>
</evidence>
<dbReference type="EMBL" id="LFMY01000011">
    <property type="protein sequence ID" value="OKL57586.1"/>
    <property type="molecule type" value="Genomic_DNA"/>
</dbReference>
<dbReference type="GO" id="GO:0004497">
    <property type="term" value="F:monooxygenase activity"/>
    <property type="evidence" value="ECO:0007669"/>
    <property type="project" value="UniProtKB-KW"/>
</dbReference>
<evidence type="ECO:0000256" key="4">
    <source>
        <dbReference type="ARBA" id="ARBA00022723"/>
    </source>
</evidence>
<dbReference type="InterPro" id="IPR017972">
    <property type="entry name" value="Cyt_P450_CS"/>
</dbReference>
<dbReference type="GeneID" id="31007031"/>
<evidence type="ECO:0000256" key="3">
    <source>
        <dbReference type="ARBA" id="ARBA00022617"/>
    </source>
</evidence>
<dbReference type="PRINTS" id="PR00385">
    <property type="entry name" value="P450"/>
</dbReference>
<dbReference type="GO" id="GO:0020037">
    <property type="term" value="F:heme binding"/>
    <property type="evidence" value="ECO:0007669"/>
    <property type="project" value="InterPro"/>
</dbReference>
<keyword evidence="11" id="KW-1185">Reference proteome</keyword>
<keyword evidence="6 8" id="KW-0408">Iron</keyword>
<dbReference type="OrthoDB" id="4219675at2759"/>
<keyword evidence="3 8" id="KW-0349">Heme</keyword>
<accession>A0A225ARK9</accession>
<evidence type="ECO:0000256" key="1">
    <source>
        <dbReference type="ARBA" id="ARBA00001971"/>
    </source>
</evidence>
<dbReference type="Proteomes" id="UP000214365">
    <property type="component" value="Unassembled WGS sequence"/>
</dbReference>
<dbReference type="InterPro" id="IPR002401">
    <property type="entry name" value="Cyt_P450_E_grp-I"/>
</dbReference>
<dbReference type="Gene3D" id="1.10.630.10">
    <property type="entry name" value="Cytochrome P450"/>
    <property type="match status" value="2"/>
</dbReference>
<evidence type="ECO:0000256" key="7">
    <source>
        <dbReference type="ARBA" id="ARBA00023033"/>
    </source>
</evidence>
<organism evidence="10 11">
    <name type="scientific">Talaromyces atroroseus</name>
    <dbReference type="NCBI Taxonomy" id="1441469"/>
    <lineage>
        <taxon>Eukaryota</taxon>
        <taxon>Fungi</taxon>
        <taxon>Dikarya</taxon>
        <taxon>Ascomycota</taxon>
        <taxon>Pezizomycotina</taxon>
        <taxon>Eurotiomycetes</taxon>
        <taxon>Eurotiomycetidae</taxon>
        <taxon>Eurotiales</taxon>
        <taxon>Trichocomaceae</taxon>
        <taxon>Talaromyces</taxon>
        <taxon>Talaromyces sect. Trachyspermi</taxon>
    </lineage>
</organism>
<name>A0A225ARK9_TALAT</name>
<dbReference type="CDD" id="cd11058">
    <property type="entry name" value="CYP60B-like"/>
    <property type="match status" value="1"/>
</dbReference>
<dbReference type="GO" id="GO:0005506">
    <property type="term" value="F:iron ion binding"/>
    <property type="evidence" value="ECO:0007669"/>
    <property type="project" value="InterPro"/>
</dbReference>
<keyword evidence="4 8" id="KW-0479">Metal-binding</keyword>